<name>A0ABP8LFD8_9BURK</name>
<feature type="transmembrane region" description="Helical" evidence="10">
    <location>
        <begin position="178"/>
        <end position="198"/>
    </location>
</feature>
<accession>A0ABP8LFD8</accession>
<evidence type="ECO:0000256" key="7">
    <source>
        <dbReference type="ARBA" id="ARBA00023136"/>
    </source>
</evidence>
<dbReference type="Pfam" id="PF03023">
    <property type="entry name" value="MurJ"/>
    <property type="match status" value="1"/>
</dbReference>
<keyword evidence="2" id="KW-1003">Cell membrane</keyword>
<feature type="transmembrane region" description="Helical" evidence="10">
    <location>
        <begin position="465"/>
        <end position="486"/>
    </location>
</feature>
<evidence type="ECO:0000256" key="6">
    <source>
        <dbReference type="ARBA" id="ARBA00022989"/>
    </source>
</evidence>
<evidence type="ECO:0000256" key="8">
    <source>
        <dbReference type="ARBA" id="ARBA00060041"/>
    </source>
</evidence>
<evidence type="ECO:0000256" key="3">
    <source>
        <dbReference type="ARBA" id="ARBA00022692"/>
    </source>
</evidence>
<comment type="similarity">
    <text evidence="9">Belongs to the MurJ/MviN family.</text>
</comment>
<comment type="subcellular location">
    <subcellularLocation>
        <location evidence="1">Cell membrane</location>
        <topology evidence="1">Multi-pass membrane protein</topology>
    </subcellularLocation>
</comment>
<organism evidence="11 12">
    <name type="scientific">Acidovorax lacteus</name>
    <dbReference type="NCBI Taxonomy" id="1924988"/>
    <lineage>
        <taxon>Bacteria</taxon>
        <taxon>Pseudomonadati</taxon>
        <taxon>Pseudomonadota</taxon>
        <taxon>Betaproteobacteria</taxon>
        <taxon>Burkholderiales</taxon>
        <taxon>Comamonadaceae</taxon>
        <taxon>Acidovorax</taxon>
    </lineage>
</organism>
<evidence type="ECO:0008006" key="13">
    <source>
        <dbReference type="Google" id="ProtNLM"/>
    </source>
</evidence>
<feature type="transmembrane region" description="Helical" evidence="10">
    <location>
        <begin position="82"/>
        <end position="100"/>
    </location>
</feature>
<feature type="transmembrane region" description="Helical" evidence="10">
    <location>
        <begin position="408"/>
        <end position="425"/>
    </location>
</feature>
<feature type="transmembrane region" description="Helical" evidence="10">
    <location>
        <begin position="351"/>
        <end position="376"/>
    </location>
</feature>
<keyword evidence="12" id="KW-1185">Reference proteome</keyword>
<feature type="transmembrane region" description="Helical" evidence="10">
    <location>
        <begin position="120"/>
        <end position="141"/>
    </location>
</feature>
<evidence type="ECO:0000313" key="12">
    <source>
        <dbReference type="Proteomes" id="UP001501788"/>
    </source>
</evidence>
<feature type="transmembrane region" description="Helical" evidence="10">
    <location>
        <begin position="383"/>
        <end position="402"/>
    </location>
</feature>
<protein>
    <recommendedName>
        <fullName evidence="13">Virulence factor MviN</fullName>
    </recommendedName>
</protein>
<dbReference type="PANTHER" id="PTHR47019">
    <property type="entry name" value="LIPID II FLIPPASE MURJ"/>
    <property type="match status" value="1"/>
</dbReference>
<feature type="transmembrane region" description="Helical" evidence="10">
    <location>
        <begin position="153"/>
        <end position="172"/>
    </location>
</feature>
<evidence type="ECO:0000256" key="1">
    <source>
        <dbReference type="ARBA" id="ARBA00004651"/>
    </source>
</evidence>
<evidence type="ECO:0000256" key="9">
    <source>
        <dbReference type="ARBA" id="ARBA00061532"/>
    </source>
</evidence>
<keyword evidence="6 10" id="KW-1133">Transmembrane helix</keyword>
<evidence type="ECO:0000256" key="5">
    <source>
        <dbReference type="ARBA" id="ARBA00022984"/>
    </source>
</evidence>
<dbReference type="EMBL" id="BAABEX010000029">
    <property type="protein sequence ID" value="GAA4428300.1"/>
    <property type="molecule type" value="Genomic_DNA"/>
</dbReference>
<evidence type="ECO:0000256" key="4">
    <source>
        <dbReference type="ARBA" id="ARBA00022960"/>
    </source>
</evidence>
<dbReference type="InterPro" id="IPR004268">
    <property type="entry name" value="MurJ"/>
</dbReference>
<comment type="function">
    <text evidence="8">Involved in peptidoglycan biosynthesis. Transports lipid-linked peptidoglycan precursors from the inner to the outer leaflet of the cytoplasmic membrane.</text>
</comment>
<evidence type="ECO:0000313" key="11">
    <source>
        <dbReference type="EMBL" id="GAA4428300.1"/>
    </source>
</evidence>
<keyword evidence="7 10" id="KW-0472">Membrane</keyword>
<feature type="transmembrane region" description="Helical" evidence="10">
    <location>
        <begin position="315"/>
        <end position="339"/>
    </location>
</feature>
<dbReference type="RefSeq" id="WP_345066168.1">
    <property type="nucleotide sequence ID" value="NZ_BAABEX010000029.1"/>
</dbReference>
<feature type="transmembrane region" description="Helical" evidence="10">
    <location>
        <begin position="52"/>
        <end position="70"/>
    </location>
</feature>
<dbReference type="PANTHER" id="PTHR47019:SF1">
    <property type="entry name" value="LIPID II FLIPPASE MURJ"/>
    <property type="match status" value="1"/>
</dbReference>
<reference evidence="12" key="1">
    <citation type="journal article" date="2019" name="Int. J. Syst. Evol. Microbiol.">
        <title>The Global Catalogue of Microorganisms (GCM) 10K type strain sequencing project: providing services to taxonomists for standard genome sequencing and annotation.</title>
        <authorList>
            <consortium name="The Broad Institute Genomics Platform"/>
            <consortium name="The Broad Institute Genome Sequencing Center for Infectious Disease"/>
            <person name="Wu L."/>
            <person name="Ma J."/>
        </authorList>
    </citation>
    <scope>NUCLEOTIDE SEQUENCE [LARGE SCALE GENOMIC DNA]</scope>
    <source>
        <strain evidence="12">JCM 31890</strain>
    </source>
</reference>
<gene>
    <name evidence="11" type="ORF">GCM10023090_26840</name>
</gene>
<keyword evidence="4" id="KW-0133">Cell shape</keyword>
<sequence>MFLKAGLLSLGLLLASRVLGLARESAQAAAFGTTGMADVAVLMLTLPDWIAGLALSGAMAYVLVPAWAGRPAEAVRRHQRELARRLLIGGLVAAVALGWWREPLRVVLAEGLSTSWHQAASQALLWSAAALPLALLASLWATRLQHERDFVGLYGANLVVNAVLIGGIATAAYSADAAWALCMLGGGLVTAMLARLWWQSVRIDKAVAAVSTADVVAPLPTAHELRPGLSDWLWAMAAAGLPLALPVVARSVASAQGEGALAAFSYAWKLVELPLVLAIQLVAAMAFPHVAAAVKNDVTSVRTAETVRSALALAWTLACAAATALLVASPAIAQLLFGWGRMDAAGLERIAAWSAAAAWSLLPQALTAVALTVLATQNRLKPVVLAYTAGLLAVLLLPRLGLDDGQQLMWSLNAVYGLVGLVAWWQLGRPGLAWLPVKEMATPMLVMLLAWASRQVWQPAAGAPLSLALLVGCAAALVVAGAGWLASATLRKAVRA</sequence>
<evidence type="ECO:0000256" key="10">
    <source>
        <dbReference type="SAM" id="Phobius"/>
    </source>
</evidence>
<evidence type="ECO:0000256" key="2">
    <source>
        <dbReference type="ARBA" id="ARBA00022475"/>
    </source>
</evidence>
<dbReference type="InterPro" id="IPR051050">
    <property type="entry name" value="Lipid_II_flippase_MurJ/MviN"/>
</dbReference>
<dbReference type="Proteomes" id="UP001501788">
    <property type="component" value="Unassembled WGS sequence"/>
</dbReference>
<keyword evidence="5" id="KW-0573">Peptidoglycan synthesis</keyword>
<feature type="transmembrane region" description="Helical" evidence="10">
    <location>
        <begin position="432"/>
        <end position="453"/>
    </location>
</feature>
<keyword evidence="3 10" id="KW-0812">Transmembrane</keyword>
<comment type="caution">
    <text evidence="11">The sequence shown here is derived from an EMBL/GenBank/DDBJ whole genome shotgun (WGS) entry which is preliminary data.</text>
</comment>
<proteinExistence type="inferred from homology"/>